<evidence type="ECO:0000259" key="1">
    <source>
        <dbReference type="Pfam" id="PF07651"/>
    </source>
</evidence>
<dbReference type="AlphaFoldDB" id="A0A1D6FJK3"/>
<dbReference type="SUPFAM" id="SSF89009">
    <property type="entry name" value="GAT-like domain"/>
    <property type="match status" value="1"/>
</dbReference>
<dbReference type="InterPro" id="IPR045192">
    <property type="entry name" value="AP180-like"/>
</dbReference>
<protein>
    <submittedName>
        <fullName evidence="2">Putative clathrin assembly protein</fullName>
    </submittedName>
</protein>
<gene>
    <name evidence="2" type="ORF">ZEAMMB73_Zm00001d009452</name>
</gene>
<evidence type="ECO:0000313" key="2">
    <source>
        <dbReference type="EMBL" id="AQK91940.1"/>
    </source>
</evidence>
<name>A0A1D6FJK3_MAIZE</name>
<dbReference type="InterPro" id="IPR014712">
    <property type="entry name" value="ANTH_dom_sf"/>
</dbReference>
<dbReference type="GO" id="GO:0072583">
    <property type="term" value="P:clathrin-dependent endocytosis"/>
    <property type="evidence" value="ECO:0007669"/>
    <property type="project" value="InterPro"/>
</dbReference>
<accession>A0A1D6FJK3</accession>
<dbReference type="GO" id="GO:0030276">
    <property type="term" value="F:clathrin binding"/>
    <property type="evidence" value="ECO:0007669"/>
    <property type="project" value="InterPro"/>
</dbReference>
<dbReference type="InterPro" id="IPR011417">
    <property type="entry name" value="ANTH_dom"/>
</dbReference>
<dbReference type="GO" id="GO:0048268">
    <property type="term" value="P:clathrin coat assembly"/>
    <property type="evidence" value="ECO:0007669"/>
    <property type="project" value="InterPro"/>
</dbReference>
<dbReference type="Gene3D" id="1.20.58.150">
    <property type="entry name" value="ANTH domain"/>
    <property type="match status" value="1"/>
</dbReference>
<reference evidence="2" key="1">
    <citation type="submission" date="2015-12" db="EMBL/GenBank/DDBJ databases">
        <title>Update maize B73 reference genome by single molecule sequencing technologies.</title>
        <authorList>
            <consortium name="Maize Genome Sequencing Project"/>
            <person name="Ware D."/>
        </authorList>
    </citation>
    <scope>NUCLEOTIDE SEQUENCE</scope>
    <source>
        <tissue evidence="2">Seedling</tissue>
    </source>
</reference>
<dbReference type="Pfam" id="PF07651">
    <property type="entry name" value="ANTH"/>
    <property type="match status" value="1"/>
</dbReference>
<proteinExistence type="predicted"/>
<feature type="domain" description="AP180 N-terminal homology (ANTH)" evidence="1">
    <location>
        <begin position="1"/>
        <end position="60"/>
    </location>
</feature>
<organism evidence="2">
    <name type="scientific">Zea mays</name>
    <name type="common">Maize</name>
    <dbReference type="NCBI Taxonomy" id="4577"/>
    <lineage>
        <taxon>Eukaryota</taxon>
        <taxon>Viridiplantae</taxon>
        <taxon>Streptophyta</taxon>
        <taxon>Embryophyta</taxon>
        <taxon>Tracheophyta</taxon>
        <taxon>Spermatophyta</taxon>
        <taxon>Magnoliopsida</taxon>
        <taxon>Liliopsida</taxon>
        <taxon>Poales</taxon>
        <taxon>Poaceae</taxon>
        <taxon>PACMAD clade</taxon>
        <taxon>Panicoideae</taxon>
        <taxon>Andropogonodae</taxon>
        <taxon>Andropogoneae</taxon>
        <taxon>Tripsacinae</taxon>
        <taxon>Zea</taxon>
    </lineage>
</organism>
<dbReference type="GO" id="GO:0030136">
    <property type="term" value="C:clathrin-coated vesicle"/>
    <property type="evidence" value="ECO:0007669"/>
    <property type="project" value="InterPro"/>
</dbReference>
<dbReference type="GO" id="GO:0005545">
    <property type="term" value="F:1-phosphatidylinositol binding"/>
    <property type="evidence" value="ECO:0007669"/>
    <property type="project" value="InterPro"/>
</dbReference>
<dbReference type="EMBL" id="CM000784">
    <property type="protein sequence ID" value="AQK91940.1"/>
    <property type="molecule type" value="Genomic_DNA"/>
</dbReference>
<sequence length="249" mass="27886">MPRHDALKALEIYRRAGQQAGNLSDFYENCRGLELARNFQFPTLREPPQTFLATMEDYVKEAPRMVPVREPLELPERLLLTYKPEESEEILEPAPVEEEKVPVEEPVLVPPVTEVVSPPPKAEVPDTGDLLGLDDTNPAVSAIEESNALALAIVPTDGASTTGNTAFQDKGFDPTGWELALVTAPSNTTSSTSVGQLVCFFNLHICFFLVFMFSLHVEMLWHLNISRLLYLPHFFCILALFLKKKIRFS</sequence>
<dbReference type="PANTHER" id="PTHR22951">
    <property type="entry name" value="CLATHRIN ASSEMBLY PROTEIN"/>
    <property type="match status" value="1"/>
</dbReference>
<dbReference type="PANTHER" id="PTHR22951:SF89">
    <property type="entry name" value="OS05G0549000 PROTEIN"/>
    <property type="match status" value="1"/>
</dbReference>
<feature type="non-terminal residue" evidence="2">
    <location>
        <position position="249"/>
    </location>
</feature>